<evidence type="ECO:0000313" key="3">
    <source>
        <dbReference type="Proteomes" id="UP000054695"/>
    </source>
</evidence>
<keyword evidence="3" id="KW-1185">Reference proteome</keyword>
<comment type="caution">
    <text evidence="2">The sequence shown here is derived from an EMBL/GenBank/DDBJ whole genome shotgun (WGS) entry which is preliminary data.</text>
</comment>
<evidence type="ECO:0000313" key="2">
    <source>
        <dbReference type="EMBL" id="KTC71309.1"/>
    </source>
</evidence>
<dbReference type="EMBL" id="LNXU01000032">
    <property type="protein sequence ID" value="KTC71309.1"/>
    <property type="molecule type" value="Genomic_DNA"/>
</dbReference>
<gene>
    <name evidence="2" type="ORF">Lboz_2886</name>
</gene>
<proteinExistence type="predicted"/>
<feature type="domain" description="DUF927" evidence="1">
    <location>
        <begin position="27"/>
        <end position="71"/>
    </location>
</feature>
<dbReference type="Proteomes" id="UP000054695">
    <property type="component" value="Unassembled WGS sequence"/>
</dbReference>
<dbReference type="InterPro" id="IPR009270">
    <property type="entry name" value="DUF927"/>
</dbReference>
<organism evidence="2 3">
    <name type="scientific">Legionella bozemanae</name>
    <name type="common">Fluoribacter bozemanae</name>
    <dbReference type="NCBI Taxonomy" id="447"/>
    <lineage>
        <taxon>Bacteria</taxon>
        <taxon>Pseudomonadati</taxon>
        <taxon>Pseudomonadota</taxon>
        <taxon>Gammaproteobacteria</taxon>
        <taxon>Legionellales</taxon>
        <taxon>Legionellaceae</taxon>
        <taxon>Legionella</taxon>
    </lineage>
</organism>
<dbReference type="AlphaFoldDB" id="A0A0W0RJU4"/>
<accession>A0A0W0RJU4</accession>
<sequence length="79" mass="9075">MNSNPIYHVDFKQSKRIKSFPYAGGLFQLTSDGVIFVGKDKDNNELPPRWICSSLYVVAKTRDALSGEWDRSNGWMMME</sequence>
<dbReference type="STRING" id="447.Lboz_2886"/>
<dbReference type="Pfam" id="PF06048">
    <property type="entry name" value="DUF927"/>
    <property type="match status" value="1"/>
</dbReference>
<name>A0A0W0RJU4_LEGBO</name>
<dbReference type="PATRIC" id="fig|447.4.peg.3072"/>
<evidence type="ECO:0000259" key="1">
    <source>
        <dbReference type="Pfam" id="PF06048"/>
    </source>
</evidence>
<reference evidence="2 3" key="1">
    <citation type="submission" date="2015-11" db="EMBL/GenBank/DDBJ databases">
        <title>Genomic analysis of 38 Legionella species identifies large and diverse effector repertoires.</title>
        <authorList>
            <person name="Burstein D."/>
            <person name="Amaro F."/>
            <person name="Zusman T."/>
            <person name="Lifshitz Z."/>
            <person name="Cohen O."/>
            <person name="Gilbert J.A."/>
            <person name="Pupko T."/>
            <person name="Shuman H.A."/>
            <person name="Segal G."/>
        </authorList>
    </citation>
    <scope>NUCLEOTIDE SEQUENCE [LARGE SCALE GENOMIC DNA]</scope>
    <source>
        <strain evidence="2 3">WIGA</strain>
    </source>
</reference>
<protein>
    <recommendedName>
        <fullName evidence="1">DUF927 domain-containing protein</fullName>
    </recommendedName>
</protein>